<dbReference type="GeneID" id="111249305"/>
<sequence length="414" mass="44945">MAMLRRSVDLEAGTCDPRRHEVSIRVPCKKMKKRRELDALIAKSHKTLSAVYKSGGSSGFPGPHGPLLKNDSDSGSDLEGFPSVVSPKHQSACCKSSSGRSSGGLWIPAWLFLIVLIGTLVSATLLWLHIGLKQDFTLLRNHLAKVDAEGKRVFDTFREVDQRFAQLQANQSQIAKRLEQLNLRLNQIARDVSLVNGSAQQIRGSIAEAVNTQLPGHLSRLNGSVHELQSQIIDLSGKLATVRMELTAVEGRSQHRIKEAINIFNTSIEAIEDVIAGRDATSTLSHEFNVTIEQAIGRAQSESDSRFDERMSNKLQELKQTLASLPAPSLPIPQESLQLMQNSGGQQQSQCKTQNDPIPNGKANKAQKSESVSGSAMSATTAESLLSPTNRTIVIADLPEKKPSSQVTAVPAVA</sequence>
<dbReference type="PANTHER" id="PTHR15717:SF2">
    <property type="entry name" value="EF-HAND CALCIUM-BINDING DOMAIN-CONTAINING PROTEIN 14"/>
    <property type="match status" value="1"/>
</dbReference>
<name>A0A7M7JY15_VARDE</name>
<dbReference type="RefSeq" id="XP_022658740.1">
    <property type="nucleotide sequence ID" value="XM_022803005.1"/>
</dbReference>
<dbReference type="InParanoid" id="A0A7M7JY15"/>
<dbReference type="OrthoDB" id="6494073at2759"/>
<organism evidence="3 4">
    <name type="scientific">Varroa destructor</name>
    <name type="common">Honeybee mite</name>
    <dbReference type="NCBI Taxonomy" id="109461"/>
    <lineage>
        <taxon>Eukaryota</taxon>
        <taxon>Metazoa</taxon>
        <taxon>Ecdysozoa</taxon>
        <taxon>Arthropoda</taxon>
        <taxon>Chelicerata</taxon>
        <taxon>Arachnida</taxon>
        <taxon>Acari</taxon>
        <taxon>Parasitiformes</taxon>
        <taxon>Mesostigmata</taxon>
        <taxon>Gamasina</taxon>
        <taxon>Dermanyssoidea</taxon>
        <taxon>Varroidae</taxon>
        <taxon>Varroa</taxon>
    </lineage>
</organism>
<dbReference type="Proteomes" id="UP000594260">
    <property type="component" value="Unplaced"/>
</dbReference>
<accession>A0A7M7JY15</accession>
<dbReference type="AlphaFoldDB" id="A0A7M7JY15"/>
<keyword evidence="2" id="KW-0472">Membrane</keyword>
<keyword evidence="4" id="KW-1185">Reference proteome</keyword>
<dbReference type="EnsemblMetazoa" id="XM_022803005">
    <property type="protein sequence ID" value="XP_022658740"/>
    <property type="gene ID" value="LOC111249305"/>
</dbReference>
<evidence type="ECO:0000256" key="1">
    <source>
        <dbReference type="SAM" id="MobiDB-lite"/>
    </source>
</evidence>
<dbReference type="InterPro" id="IPR042352">
    <property type="entry name" value="EFCAB14"/>
</dbReference>
<reference evidence="3" key="1">
    <citation type="submission" date="2021-01" db="UniProtKB">
        <authorList>
            <consortium name="EnsemblMetazoa"/>
        </authorList>
    </citation>
    <scope>IDENTIFICATION</scope>
</reference>
<dbReference type="KEGG" id="vde:111249305"/>
<feature type="compositionally biased region" description="Polar residues" evidence="1">
    <location>
        <begin position="369"/>
        <end position="389"/>
    </location>
</feature>
<keyword evidence="2" id="KW-0812">Transmembrane</keyword>
<evidence type="ECO:0000313" key="4">
    <source>
        <dbReference type="Proteomes" id="UP000594260"/>
    </source>
</evidence>
<dbReference type="PANTHER" id="PTHR15717">
    <property type="entry name" value="PROTEIN KIAA0494"/>
    <property type="match status" value="1"/>
</dbReference>
<protein>
    <submittedName>
        <fullName evidence="3">Uncharacterized protein</fullName>
    </submittedName>
</protein>
<evidence type="ECO:0000313" key="3">
    <source>
        <dbReference type="EnsemblMetazoa" id="XP_022658740"/>
    </source>
</evidence>
<feature type="region of interest" description="Disordered" evidence="1">
    <location>
        <begin position="340"/>
        <end position="389"/>
    </location>
</feature>
<evidence type="ECO:0000256" key="2">
    <source>
        <dbReference type="SAM" id="Phobius"/>
    </source>
</evidence>
<feature type="transmembrane region" description="Helical" evidence="2">
    <location>
        <begin position="105"/>
        <end position="130"/>
    </location>
</feature>
<proteinExistence type="predicted"/>
<feature type="compositionally biased region" description="Polar residues" evidence="1">
    <location>
        <begin position="340"/>
        <end position="357"/>
    </location>
</feature>
<keyword evidence="2" id="KW-1133">Transmembrane helix</keyword>
<feature type="region of interest" description="Disordered" evidence="1">
    <location>
        <begin position="55"/>
        <end position="89"/>
    </location>
</feature>